<evidence type="ECO:0000259" key="6">
    <source>
        <dbReference type="PROSITE" id="PS50043"/>
    </source>
</evidence>
<dbReference type="SMART" id="SM00448">
    <property type="entry name" value="REC"/>
    <property type="match status" value="1"/>
</dbReference>
<dbReference type="PROSITE" id="PS50043">
    <property type="entry name" value="HTH_LUXR_2"/>
    <property type="match status" value="1"/>
</dbReference>
<dbReference type="InterPro" id="IPR000792">
    <property type="entry name" value="Tscrpt_reg_LuxR_C"/>
</dbReference>
<evidence type="ECO:0000256" key="5">
    <source>
        <dbReference type="PROSITE-ProRule" id="PRU00169"/>
    </source>
</evidence>
<dbReference type="RefSeq" id="WP_106932767.1">
    <property type="nucleotide sequence ID" value="NZ_PYFT01000001.1"/>
</dbReference>
<dbReference type="CDD" id="cd17535">
    <property type="entry name" value="REC_NarL-like"/>
    <property type="match status" value="1"/>
</dbReference>
<reference evidence="8 9" key="1">
    <citation type="submission" date="2018-03" db="EMBL/GenBank/DDBJ databases">
        <title>Adhaeribacter sp. HMF7605 Genome sequencing and assembly.</title>
        <authorList>
            <person name="Kang H."/>
            <person name="Kang J."/>
            <person name="Cha I."/>
            <person name="Kim H."/>
            <person name="Joh K."/>
        </authorList>
    </citation>
    <scope>NUCLEOTIDE SEQUENCE [LARGE SCALE GENOMIC DNA]</scope>
    <source>
        <strain evidence="8 9">HMF7605</strain>
    </source>
</reference>
<name>A0A2T2YM49_9BACT</name>
<feature type="domain" description="Response regulatory" evidence="7">
    <location>
        <begin position="5"/>
        <end position="121"/>
    </location>
</feature>
<keyword evidence="1 5" id="KW-0597">Phosphoprotein</keyword>
<evidence type="ECO:0000313" key="8">
    <source>
        <dbReference type="EMBL" id="PSR56588.1"/>
    </source>
</evidence>
<keyword evidence="2" id="KW-0805">Transcription regulation</keyword>
<dbReference type="AlphaFoldDB" id="A0A2T2YM49"/>
<accession>A0A2T2YM49</accession>
<evidence type="ECO:0000313" key="9">
    <source>
        <dbReference type="Proteomes" id="UP000240357"/>
    </source>
</evidence>
<dbReference type="Proteomes" id="UP000240357">
    <property type="component" value="Unassembled WGS sequence"/>
</dbReference>
<dbReference type="InterPro" id="IPR001789">
    <property type="entry name" value="Sig_transdc_resp-reg_receiver"/>
</dbReference>
<comment type="caution">
    <text evidence="8">The sequence shown here is derived from an EMBL/GenBank/DDBJ whole genome shotgun (WGS) entry which is preliminary data.</text>
</comment>
<sequence>MTKIKVLLADDHTLVRNGIRSMLENSTDLEIVGEAQNGAEALTKVKELAPDILLIDIAMPVMTGIEATAQVSKLYPNTRCLVLSMHHDEDYILKSVEAGAYGYLLKDNTREEMLRAIRSVATGEKYFSPSVSNVIVESYLQKLKEPETPPAPKKKLSKQEKAVLKFIVEGSNSREIAEKLNLSVRTVDNHRASMMKRLKVKNAVELVRKALDEKLV</sequence>
<dbReference type="Gene3D" id="3.40.50.2300">
    <property type="match status" value="1"/>
</dbReference>
<dbReference type="InterPro" id="IPR011006">
    <property type="entry name" value="CheY-like_superfamily"/>
</dbReference>
<evidence type="ECO:0000256" key="3">
    <source>
        <dbReference type="ARBA" id="ARBA00023125"/>
    </source>
</evidence>
<keyword evidence="4" id="KW-0804">Transcription</keyword>
<dbReference type="CDD" id="cd06170">
    <property type="entry name" value="LuxR_C_like"/>
    <property type="match status" value="1"/>
</dbReference>
<organism evidence="8 9">
    <name type="scientific">Adhaeribacter arboris</name>
    <dbReference type="NCBI Taxonomy" id="2072846"/>
    <lineage>
        <taxon>Bacteria</taxon>
        <taxon>Pseudomonadati</taxon>
        <taxon>Bacteroidota</taxon>
        <taxon>Cytophagia</taxon>
        <taxon>Cytophagales</taxon>
        <taxon>Hymenobacteraceae</taxon>
        <taxon>Adhaeribacter</taxon>
    </lineage>
</organism>
<evidence type="ECO:0000256" key="4">
    <source>
        <dbReference type="ARBA" id="ARBA00023163"/>
    </source>
</evidence>
<dbReference type="Pfam" id="PF00196">
    <property type="entry name" value="GerE"/>
    <property type="match status" value="1"/>
</dbReference>
<dbReference type="GO" id="GO:0000160">
    <property type="term" value="P:phosphorelay signal transduction system"/>
    <property type="evidence" value="ECO:0007669"/>
    <property type="project" value="InterPro"/>
</dbReference>
<dbReference type="InterPro" id="IPR039420">
    <property type="entry name" value="WalR-like"/>
</dbReference>
<keyword evidence="9" id="KW-1185">Reference proteome</keyword>
<gene>
    <name evidence="8" type="ORF">AHMF7605_25370</name>
</gene>
<evidence type="ECO:0000256" key="1">
    <source>
        <dbReference type="ARBA" id="ARBA00022553"/>
    </source>
</evidence>
<dbReference type="EMBL" id="PYFT01000001">
    <property type="protein sequence ID" value="PSR56588.1"/>
    <property type="molecule type" value="Genomic_DNA"/>
</dbReference>
<protein>
    <submittedName>
        <fullName evidence="8">DNA-binding response regulator</fullName>
    </submittedName>
</protein>
<dbReference type="PANTHER" id="PTHR43214">
    <property type="entry name" value="TWO-COMPONENT RESPONSE REGULATOR"/>
    <property type="match status" value="1"/>
</dbReference>
<dbReference type="SUPFAM" id="SSF52172">
    <property type="entry name" value="CheY-like"/>
    <property type="match status" value="1"/>
</dbReference>
<dbReference type="InterPro" id="IPR058245">
    <property type="entry name" value="NreC/VraR/RcsB-like_REC"/>
</dbReference>
<dbReference type="Pfam" id="PF00072">
    <property type="entry name" value="Response_reg"/>
    <property type="match status" value="1"/>
</dbReference>
<evidence type="ECO:0000259" key="7">
    <source>
        <dbReference type="PROSITE" id="PS50110"/>
    </source>
</evidence>
<keyword evidence="3 8" id="KW-0238">DNA-binding</keyword>
<dbReference type="OrthoDB" id="9797341at2"/>
<dbReference type="GO" id="GO:0003677">
    <property type="term" value="F:DNA binding"/>
    <property type="evidence" value="ECO:0007669"/>
    <property type="project" value="UniProtKB-KW"/>
</dbReference>
<dbReference type="PROSITE" id="PS50110">
    <property type="entry name" value="RESPONSE_REGULATORY"/>
    <property type="match status" value="1"/>
</dbReference>
<dbReference type="SMART" id="SM00421">
    <property type="entry name" value="HTH_LUXR"/>
    <property type="match status" value="1"/>
</dbReference>
<dbReference type="GO" id="GO:0006355">
    <property type="term" value="P:regulation of DNA-templated transcription"/>
    <property type="evidence" value="ECO:0007669"/>
    <property type="project" value="InterPro"/>
</dbReference>
<dbReference type="SUPFAM" id="SSF46894">
    <property type="entry name" value="C-terminal effector domain of the bipartite response regulators"/>
    <property type="match status" value="1"/>
</dbReference>
<dbReference type="PROSITE" id="PS00622">
    <property type="entry name" value="HTH_LUXR_1"/>
    <property type="match status" value="1"/>
</dbReference>
<proteinExistence type="predicted"/>
<feature type="domain" description="HTH luxR-type" evidence="6">
    <location>
        <begin position="149"/>
        <end position="214"/>
    </location>
</feature>
<evidence type="ECO:0000256" key="2">
    <source>
        <dbReference type="ARBA" id="ARBA00023015"/>
    </source>
</evidence>
<dbReference type="InterPro" id="IPR016032">
    <property type="entry name" value="Sig_transdc_resp-reg_C-effctor"/>
</dbReference>
<dbReference type="PANTHER" id="PTHR43214:SF41">
    <property type="entry name" value="NITRATE_NITRITE RESPONSE REGULATOR PROTEIN NARP"/>
    <property type="match status" value="1"/>
</dbReference>
<dbReference type="PRINTS" id="PR00038">
    <property type="entry name" value="HTHLUXR"/>
</dbReference>
<feature type="modified residue" description="4-aspartylphosphate" evidence="5">
    <location>
        <position position="56"/>
    </location>
</feature>